<dbReference type="EMBL" id="JARKIF010000006">
    <property type="protein sequence ID" value="KAJ7637163.1"/>
    <property type="molecule type" value="Genomic_DNA"/>
</dbReference>
<comment type="caution">
    <text evidence="3">The sequence shown here is derived from an EMBL/GenBank/DDBJ whole genome shotgun (WGS) entry which is preliminary data.</text>
</comment>
<feature type="region of interest" description="Disordered" evidence="1">
    <location>
        <begin position="274"/>
        <end position="317"/>
    </location>
</feature>
<dbReference type="Proteomes" id="UP001221142">
    <property type="component" value="Unassembled WGS sequence"/>
</dbReference>
<feature type="compositionally biased region" description="Basic and acidic residues" evidence="1">
    <location>
        <begin position="294"/>
        <end position="310"/>
    </location>
</feature>
<dbReference type="AlphaFoldDB" id="A0AAD7C2K9"/>
<feature type="compositionally biased region" description="Basic and acidic residues" evidence="1">
    <location>
        <begin position="52"/>
        <end position="63"/>
    </location>
</feature>
<organism evidence="3 4">
    <name type="scientific">Roridomyces roridus</name>
    <dbReference type="NCBI Taxonomy" id="1738132"/>
    <lineage>
        <taxon>Eukaryota</taxon>
        <taxon>Fungi</taxon>
        <taxon>Dikarya</taxon>
        <taxon>Basidiomycota</taxon>
        <taxon>Agaricomycotina</taxon>
        <taxon>Agaricomycetes</taxon>
        <taxon>Agaricomycetidae</taxon>
        <taxon>Agaricales</taxon>
        <taxon>Marasmiineae</taxon>
        <taxon>Mycenaceae</taxon>
        <taxon>Roridomyces</taxon>
    </lineage>
</organism>
<dbReference type="InterPro" id="IPR036864">
    <property type="entry name" value="Zn2-C6_fun-type_DNA-bd_sf"/>
</dbReference>
<feature type="compositionally biased region" description="Basic residues" evidence="1">
    <location>
        <begin position="281"/>
        <end position="293"/>
    </location>
</feature>
<dbReference type="GO" id="GO:0008270">
    <property type="term" value="F:zinc ion binding"/>
    <property type="evidence" value="ECO:0007669"/>
    <property type="project" value="InterPro"/>
</dbReference>
<feature type="domain" description="Zn(2)-C6 fungal-type" evidence="2">
    <location>
        <begin position="158"/>
        <end position="192"/>
    </location>
</feature>
<evidence type="ECO:0000313" key="3">
    <source>
        <dbReference type="EMBL" id="KAJ7637163.1"/>
    </source>
</evidence>
<feature type="compositionally biased region" description="Basic and acidic residues" evidence="1">
    <location>
        <begin position="17"/>
        <end position="36"/>
    </location>
</feature>
<accession>A0AAD7C2K9</accession>
<dbReference type="CDD" id="cd00067">
    <property type="entry name" value="GAL4"/>
    <property type="match status" value="1"/>
</dbReference>
<proteinExistence type="predicted"/>
<protein>
    <recommendedName>
        <fullName evidence="2">Zn(2)-C6 fungal-type domain-containing protein</fullName>
    </recommendedName>
</protein>
<feature type="region of interest" description="Disordered" evidence="1">
    <location>
        <begin position="95"/>
        <end position="157"/>
    </location>
</feature>
<dbReference type="PROSITE" id="PS00463">
    <property type="entry name" value="ZN2_CY6_FUNGAL_1"/>
    <property type="match status" value="1"/>
</dbReference>
<feature type="compositionally biased region" description="Acidic residues" evidence="1">
    <location>
        <begin position="104"/>
        <end position="124"/>
    </location>
</feature>
<reference evidence="3" key="1">
    <citation type="submission" date="2023-03" db="EMBL/GenBank/DDBJ databases">
        <title>Massive genome expansion in bonnet fungi (Mycena s.s.) driven by repeated elements and novel gene families across ecological guilds.</title>
        <authorList>
            <consortium name="Lawrence Berkeley National Laboratory"/>
            <person name="Harder C.B."/>
            <person name="Miyauchi S."/>
            <person name="Viragh M."/>
            <person name="Kuo A."/>
            <person name="Thoen E."/>
            <person name="Andreopoulos B."/>
            <person name="Lu D."/>
            <person name="Skrede I."/>
            <person name="Drula E."/>
            <person name="Henrissat B."/>
            <person name="Morin E."/>
            <person name="Kohler A."/>
            <person name="Barry K."/>
            <person name="LaButti K."/>
            <person name="Morin E."/>
            <person name="Salamov A."/>
            <person name="Lipzen A."/>
            <person name="Mereny Z."/>
            <person name="Hegedus B."/>
            <person name="Baldrian P."/>
            <person name="Stursova M."/>
            <person name="Weitz H."/>
            <person name="Taylor A."/>
            <person name="Grigoriev I.V."/>
            <person name="Nagy L.G."/>
            <person name="Martin F."/>
            <person name="Kauserud H."/>
        </authorList>
    </citation>
    <scope>NUCLEOTIDE SEQUENCE</scope>
    <source>
        <strain evidence="3">9284</strain>
    </source>
</reference>
<dbReference type="PROSITE" id="PS50048">
    <property type="entry name" value="ZN2_CY6_FUNGAL_2"/>
    <property type="match status" value="1"/>
</dbReference>
<evidence type="ECO:0000256" key="1">
    <source>
        <dbReference type="SAM" id="MobiDB-lite"/>
    </source>
</evidence>
<evidence type="ECO:0000313" key="4">
    <source>
        <dbReference type="Proteomes" id="UP001221142"/>
    </source>
</evidence>
<dbReference type="SUPFAM" id="SSF57701">
    <property type="entry name" value="Zn2/Cys6 DNA-binding domain"/>
    <property type="match status" value="1"/>
</dbReference>
<evidence type="ECO:0000259" key="2">
    <source>
        <dbReference type="PROSITE" id="PS50048"/>
    </source>
</evidence>
<sequence>MRSDRYDLELSESEKEELEKMEREAEATRKKLSQQEREIELRLQDLKEKRLEQERARERERVQSKTAEATEWLDQTEPWIETLPDDLLEEQLEDSFAEVQPEPSSDELDDLEEEDELEEDELEEENAKPETQVTATTESKKPGRIPTAKGQLVSDEQACERCRARRQSCHKQDNPGRVICYECSKGRTHCSWSVKPRTQRSVKKTTDASKTAGPSKRTDGGTLSAPSTPSTLDLGRLEDRLASLKVSLTKEPGPVLNPKVSARVLFHAQVILTDAGVRSSRSGRRRRLTARKRGKEERGKNEGRTREAGHGRPWQWS</sequence>
<dbReference type="GO" id="GO:0000981">
    <property type="term" value="F:DNA-binding transcription factor activity, RNA polymerase II-specific"/>
    <property type="evidence" value="ECO:0007669"/>
    <property type="project" value="InterPro"/>
</dbReference>
<dbReference type="InterPro" id="IPR001138">
    <property type="entry name" value="Zn2Cys6_DnaBD"/>
</dbReference>
<name>A0AAD7C2K9_9AGAR</name>
<keyword evidence="4" id="KW-1185">Reference proteome</keyword>
<feature type="region of interest" description="Disordered" evidence="1">
    <location>
        <begin position="52"/>
        <end position="78"/>
    </location>
</feature>
<gene>
    <name evidence="3" type="ORF">FB45DRAFT_457540</name>
</gene>
<feature type="region of interest" description="Disordered" evidence="1">
    <location>
        <begin position="1"/>
        <end position="36"/>
    </location>
</feature>
<feature type="region of interest" description="Disordered" evidence="1">
    <location>
        <begin position="194"/>
        <end position="233"/>
    </location>
</feature>